<evidence type="ECO:0000256" key="1">
    <source>
        <dbReference type="ARBA" id="ARBA00001255"/>
    </source>
</evidence>
<comment type="caution">
    <text evidence="6">The sequence shown here is derived from an EMBL/GenBank/DDBJ whole genome shotgun (WGS) entry which is preliminary data.</text>
</comment>
<accession>A0A1Y2DAC4</accession>
<dbReference type="Pfam" id="PF16499">
    <property type="entry name" value="Melibiase_2"/>
    <property type="match status" value="1"/>
</dbReference>
<dbReference type="InParanoid" id="A0A1Y2DAC4"/>
<dbReference type="AlphaFoldDB" id="A0A1Y2DAC4"/>
<dbReference type="InterPro" id="IPR017853">
    <property type="entry name" value="GH"/>
</dbReference>
<evidence type="ECO:0000256" key="5">
    <source>
        <dbReference type="ARBA" id="ARBA00023295"/>
    </source>
</evidence>
<dbReference type="EMBL" id="MCFJ01000026">
    <property type="protein sequence ID" value="ORY55615.1"/>
    <property type="molecule type" value="Genomic_DNA"/>
</dbReference>
<gene>
    <name evidence="6" type="ORF">BCR38DRAFT_122546</name>
</gene>
<dbReference type="Proteomes" id="UP000193689">
    <property type="component" value="Unassembled WGS sequence"/>
</dbReference>
<dbReference type="GO" id="GO:0005975">
    <property type="term" value="P:carbohydrate metabolic process"/>
    <property type="evidence" value="ECO:0007669"/>
    <property type="project" value="InterPro"/>
</dbReference>
<comment type="catalytic activity">
    <reaction evidence="1">
        <text>Hydrolysis of terminal, non-reducing alpha-D-galactose residues in alpha-D-galactosides, including galactose oligosaccharides, galactomannans and galactolipids.</text>
        <dbReference type="EC" id="3.2.1.22"/>
    </reaction>
</comment>
<dbReference type="InterPro" id="IPR013785">
    <property type="entry name" value="Aldolase_TIM"/>
</dbReference>
<protein>
    <recommendedName>
        <fullName evidence="3">alpha-galactosidase</fullName>
        <ecNumber evidence="3">3.2.1.22</ecNumber>
    </recommendedName>
</protein>
<evidence type="ECO:0000256" key="4">
    <source>
        <dbReference type="ARBA" id="ARBA00022801"/>
    </source>
</evidence>
<evidence type="ECO:0000256" key="3">
    <source>
        <dbReference type="ARBA" id="ARBA00012755"/>
    </source>
</evidence>
<organism evidence="6 7">
    <name type="scientific">Pseudomassariella vexata</name>
    <dbReference type="NCBI Taxonomy" id="1141098"/>
    <lineage>
        <taxon>Eukaryota</taxon>
        <taxon>Fungi</taxon>
        <taxon>Dikarya</taxon>
        <taxon>Ascomycota</taxon>
        <taxon>Pezizomycotina</taxon>
        <taxon>Sordariomycetes</taxon>
        <taxon>Xylariomycetidae</taxon>
        <taxon>Amphisphaeriales</taxon>
        <taxon>Pseudomassariaceae</taxon>
        <taxon>Pseudomassariella</taxon>
    </lineage>
</organism>
<dbReference type="OrthoDB" id="5795902at2759"/>
<dbReference type="InterPro" id="IPR002241">
    <property type="entry name" value="Glyco_hydro_27"/>
</dbReference>
<keyword evidence="7" id="KW-1185">Reference proteome</keyword>
<dbReference type="SUPFAM" id="SSF51445">
    <property type="entry name" value="(Trans)glycosidases"/>
    <property type="match status" value="1"/>
</dbReference>
<sequence length="50" mass="5787">MADLGLKDLGYEYANIGDRWSDKELWRDSETNKIIVDTEKYPDGLKPIVD</sequence>
<dbReference type="RefSeq" id="XP_040709673.1">
    <property type="nucleotide sequence ID" value="XM_040853482.1"/>
</dbReference>
<dbReference type="EC" id="3.2.1.22" evidence="3"/>
<name>A0A1Y2DAC4_9PEZI</name>
<evidence type="ECO:0000256" key="2">
    <source>
        <dbReference type="ARBA" id="ARBA00009743"/>
    </source>
</evidence>
<dbReference type="Gene3D" id="3.20.20.70">
    <property type="entry name" value="Aldolase class I"/>
    <property type="match status" value="1"/>
</dbReference>
<proteinExistence type="inferred from homology"/>
<dbReference type="STRING" id="1141098.A0A1Y2DAC4"/>
<reference evidence="6 7" key="1">
    <citation type="submission" date="2016-07" db="EMBL/GenBank/DDBJ databases">
        <title>Pervasive Adenine N6-methylation of Active Genes in Fungi.</title>
        <authorList>
            <consortium name="DOE Joint Genome Institute"/>
            <person name="Mondo S.J."/>
            <person name="Dannebaum R.O."/>
            <person name="Kuo R.C."/>
            <person name="Labutti K."/>
            <person name="Haridas S."/>
            <person name="Kuo A."/>
            <person name="Salamov A."/>
            <person name="Ahrendt S.R."/>
            <person name="Lipzen A."/>
            <person name="Sullivan W."/>
            <person name="Andreopoulos W.B."/>
            <person name="Clum A."/>
            <person name="Lindquist E."/>
            <person name="Daum C."/>
            <person name="Ramamoorthy G.K."/>
            <person name="Gryganskyi A."/>
            <person name="Culley D."/>
            <person name="Magnuson J.K."/>
            <person name="James T.Y."/>
            <person name="O'Malley M.A."/>
            <person name="Stajich J.E."/>
            <person name="Spatafora J.W."/>
            <person name="Visel A."/>
            <person name="Grigoriev I.V."/>
        </authorList>
    </citation>
    <scope>NUCLEOTIDE SEQUENCE [LARGE SCALE GENOMIC DNA]</scope>
    <source>
        <strain evidence="6 7">CBS 129021</strain>
    </source>
</reference>
<dbReference type="GO" id="GO:0004557">
    <property type="term" value="F:alpha-galactosidase activity"/>
    <property type="evidence" value="ECO:0007669"/>
    <property type="project" value="UniProtKB-EC"/>
</dbReference>
<dbReference type="GeneID" id="63769694"/>
<evidence type="ECO:0000313" key="6">
    <source>
        <dbReference type="EMBL" id="ORY55615.1"/>
    </source>
</evidence>
<keyword evidence="5" id="KW-0326">Glycosidase</keyword>
<keyword evidence="4" id="KW-0378">Hydrolase</keyword>
<evidence type="ECO:0000313" key="7">
    <source>
        <dbReference type="Proteomes" id="UP000193689"/>
    </source>
</evidence>
<comment type="similarity">
    <text evidence="2">Belongs to the glycosyl hydrolase 27 family.</text>
</comment>